<dbReference type="PANTHER" id="PTHR14499">
    <property type="entry name" value="POTASSIUM CHANNEL TETRAMERIZATION DOMAIN-CONTAINING"/>
    <property type="match status" value="1"/>
</dbReference>
<name>A0A7S4FJT4_9EUGL</name>
<dbReference type="Pfam" id="PF02214">
    <property type="entry name" value="BTB_2"/>
    <property type="match status" value="1"/>
</dbReference>
<proteinExistence type="predicted"/>
<dbReference type="AlphaFoldDB" id="A0A7S4FJT4"/>
<organism evidence="2">
    <name type="scientific">Eutreptiella gymnastica</name>
    <dbReference type="NCBI Taxonomy" id="73025"/>
    <lineage>
        <taxon>Eukaryota</taxon>
        <taxon>Discoba</taxon>
        <taxon>Euglenozoa</taxon>
        <taxon>Euglenida</taxon>
        <taxon>Spirocuta</taxon>
        <taxon>Euglenophyceae</taxon>
        <taxon>Eutreptiales</taxon>
        <taxon>Eutreptiaceae</taxon>
        <taxon>Eutreptiella</taxon>
    </lineage>
</organism>
<evidence type="ECO:0000313" key="2">
    <source>
        <dbReference type="EMBL" id="CAE0798291.1"/>
    </source>
</evidence>
<dbReference type="Gene3D" id="3.30.710.10">
    <property type="entry name" value="Potassium Channel Kv1.1, Chain A"/>
    <property type="match status" value="1"/>
</dbReference>
<protein>
    <recommendedName>
        <fullName evidence="1">Potassium channel tetramerisation-type BTB domain-containing protein</fullName>
    </recommendedName>
</protein>
<dbReference type="CDD" id="cd18316">
    <property type="entry name" value="BTB_POZ_KCTD-like"/>
    <property type="match status" value="1"/>
</dbReference>
<dbReference type="PANTHER" id="PTHR14499:SF135">
    <property type="entry name" value="BTB DOMAIN-CONTAINING PROTEIN-RELATED"/>
    <property type="match status" value="1"/>
</dbReference>
<feature type="domain" description="Potassium channel tetramerisation-type BTB" evidence="1">
    <location>
        <begin position="66"/>
        <end position="156"/>
    </location>
</feature>
<dbReference type="InterPro" id="IPR011333">
    <property type="entry name" value="SKP1/BTB/POZ_sf"/>
</dbReference>
<evidence type="ECO:0000259" key="1">
    <source>
        <dbReference type="Pfam" id="PF02214"/>
    </source>
</evidence>
<dbReference type="InterPro" id="IPR003131">
    <property type="entry name" value="T1-type_BTB"/>
</dbReference>
<accession>A0A7S4FJT4</accession>
<gene>
    <name evidence="2" type="ORF">EGYM00163_LOCUS9411</name>
</gene>
<dbReference type="GO" id="GO:0051260">
    <property type="term" value="P:protein homooligomerization"/>
    <property type="evidence" value="ECO:0007669"/>
    <property type="project" value="InterPro"/>
</dbReference>
<sequence length="170" mass="20135">MDMDLQLQDFSVEAIVSKLDELKKMFEQDICGPLLEKAKQVVKESEEFEQEKARHRDPKASMEDIVKLDIGGKFFDITRRDLCRVEDSRLAKIFNGDFKIMVAEKTQRTFLDRDYTHFHIIEAYLKQQDYESLLPTDPLDIKRLAHECEYYQLKELQEKVEAQKDVGKRK</sequence>
<reference evidence="2" key="1">
    <citation type="submission" date="2021-01" db="EMBL/GenBank/DDBJ databases">
        <authorList>
            <person name="Corre E."/>
            <person name="Pelletier E."/>
            <person name="Niang G."/>
            <person name="Scheremetjew M."/>
            <person name="Finn R."/>
            <person name="Kale V."/>
            <person name="Holt S."/>
            <person name="Cochrane G."/>
            <person name="Meng A."/>
            <person name="Brown T."/>
            <person name="Cohen L."/>
        </authorList>
    </citation>
    <scope>NUCLEOTIDE SEQUENCE</scope>
    <source>
        <strain evidence="2">CCMP1594</strain>
    </source>
</reference>
<dbReference type="SUPFAM" id="SSF54695">
    <property type="entry name" value="POZ domain"/>
    <property type="match status" value="1"/>
</dbReference>
<dbReference type="EMBL" id="HBJA01028848">
    <property type="protein sequence ID" value="CAE0798291.1"/>
    <property type="molecule type" value="Transcribed_RNA"/>
</dbReference>